<accession>A0ABX7AYX7</accession>
<name>A0ABX7AYX7_9PROT</name>
<gene>
    <name evidence="1" type="ORF">IGS68_14190</name>
</gene>
<reference evidence="1" key="1">
    <citation type="submission" date="2021-02" db="EMBL/GenBank/DDBJ databases">
        <title>Skermanella TT6 skin isolate.</title>
        <authorList>
            <person name="Lee K."/>
            <person name="Ganzorig M."/>
        </authorList>
    </citation>
    <scope>NUCLEOTIDE SEQUENCE</scope>
    <source>
        <strain evidence="1">TT6</strain>
    </source>
</reference>
<evidence type="ECO:0000313" key="1">
    <source>
        <dbReference type="EMBL" id="QQP87275.1"/>
    </source>
</evidence>
<keyword evidence="2" id="KW-1185">Reference proteome</keyword>
<organism evidence="1 2">
    <name type="scientific">Skermanella cutis</name>
    <dbReference type="NCBI Taxonomy" id="2775420"/>
    <lineage>
        <taxon>Bacteria</taxon>
        <taxon>Pseudomonadati</taxon>
        <taxon>Pseudomonadota</taxon>
        <taxon>Alphaproteobacteria</taxon>
        <taxon>Rhodospirillales</taxon>
        <taxon>Azospirillaceae</taxon>
        <taxon>Skermanella</taxon>
    </lineage>
</organism>
<sequence length="94" mass="10260">MLRLRSVPGDPPSRWSAEIVAGCGEFRSLLLGTGRDRRYIIDFCVVADRPMLLISLTDGTPEAAVYIDAGRVILEDRCRQAAVVEGGLLRAEGE</sequence>
<proteinExistence type="predicted"/>
<dbReference type="RefSeq" id="WP_201069924.1">
    <property type="nucleotide sequence ID" value="NZ_CP067420.1"/>
</dbReference>
<dbReference type="EMBL" id="CP067420">
    <property type="protein sequence ID" value="QQP87275.1"/>
    <property type="molecule type" value="Genomic_DNA"/>
</dbReference>
<protein>
    <submittedName>
        <fullName evidence="1">Uncharacterized protein</fullName>
    </submittedName>
</protein>
<evidence type="ECO:0000313" key="2">
    <source>
        <dbReference type="Proteomes" id="UP000595197"/>
    </source>
</evidence>
<dbReference type="Proteomes" id="UP000595197">
    <property type="component" value="Chromosome"/>
</dbReference>